<dbReference type="OrthoDB" id="5389493at2759"/>
<organism evidence="2 3">
    <name type="scientific">Pholiota conissans</name>
    <dbReference type="NCBI Taxonomy" id="109636"/>
    <lineage>
        <taxon>Eukaryota</taxon>
        <taxon>Fungi</taxon>
        <taxon>Dikarya</taxon>
        <taxon>Basidiomycota</taxon>
        <taxon>Agaricomycotina</taxon>
        <taxon>Agaricomycetes</taxon>
        <taxon>Agaricomycetidae</taxon>
        <taxon>Agaricales</taxon>
        <taxon>Agaricineae</taxon>
        <taxon>Strophariaceae</taxon>
        <taxon>Pholiota</taxon>
    </lineage>
</organism>
<protein>
    <submittedName>
        <fullName evidence="2">Uncharacterized protein</fullName>
    </submittedName>
</protein>
<dbReference type="PANTHER" id="PTHR42109:SF2">
    <property type="entry name" value="INTEGRAL MEMBRANE PROTEIN"/>
    <property type="match status" value="1"/>
</dbReference>
<keyword evidence="1" id="KW-1133">Transmembrane helix</keyword>
<sequence>MASQSVNYAKAFGFHSEVAAAIFAIIYVPFLGWFIRQSIVRPTYVHFILVLFCLIRLAAFVLRALLISVNSVGETLGALVADEILFSVGFFSLLYSSYTLVLDLEIMQNRPESSNPIIRLTKNRRLFRLTLLIAVILGVVSSTSASKTGTFSSSGKTERQASTILFLILTLLQAFQTLLLAQMEIAARGLEKQINESFGSKHAMSILLAGSVLLLVREVFSTATMTNISKQNEEHFWYPFMAVPEILLVILLSTPGLVPRRDDVQQRYPQVQSTQSFQA</sequence>
<accession>A0A9P6CZ32</accession>
<feature type="transmembrane region" description="Helical" evidence="1">
    <location>
        <begin position="126"/>
        <end position="144"/>
    </location>
</feature>
<feature type="transmembrane region" description="Helical" evidence="1">
    <location>
        <begin position="236"/>
        <end position="258"/>
    </location>
</feature>
<feature type="transmembrane region" description="Helical" evidence="1">
    <location>
        <begin position="47"/>
        <end position="72"/>
    </location>
</feature>
<feature type="transmembrane region" description="Helical" evidence="1">
    <location>
        <begin position="84"/>
        <end position="106"/>
    </location>
</feature>
<dbReference type="Proteomes" id="UP000807469">
    <property type="component" value="Unassembled WGS sequence"/>
</dbReference>
<evidence type="ECO:0000256" key="1">
    <source>
        <dbReference type="SAM" id="Phobius"/>
    </source>
</evidence>
<comment type="caution">
    <text evidence="2">The sequence shown here is derived from an EMBL/GenBank/DDBJ whole genome shotgun (WGS) entry which is preliminary data.</text>
</comment>
<evidence type="ECO:0000313" key="2">
    <source>
        <dbReference type="EMBL" id="KAF9477939.1"/>
    </source>
</evidence>
<keyword evidence="3" id="KW-1185">Reference proteome</keyword>
<proteinExistence type="predicted"/>
<feature type="transmembrane region" description="Helical" evidence="1">
    <location>
        <begin position="12"/>
        <end position="35"/>
    </location>
</feature>
<keyword evidence="1" id="KW-0812">Transmembrane</keyword>
<dbReference type="AlphaFoldDB" id="A0A9P6CZ32"/>
<dbReference type="EMBL" id="MU155246">
    <property type="protein sequence ID" value="KAF9477939.1"/>
    <property type="molecule type" value="Genomic_DNA"/>
</dbReference>
<feature type="transmembrane region" description="Helical" evidence="1">
    <location>
        <begin position="198"/>
        <end position="216"/>
    </location>
</feature>
<evidence type="ECO:0000313" key="3">
    <source>
        <dbReference type="Proteomes" id="UP000807469"/>
    </source>
</evidence>
<reference evidence="2" key="1">
    <citation type="submission" date="2020-11" db="EMBL/GenBank/DDBJ databases">
        <authorList>
            <consortium name="DOE Joint Genome Institute"/>
            <person name="Ahrendt S."/>
            <person name="Riley R."/>
            <person name="Andreopoulos W."/>
            <person name="Labutti K."/>
            <person name="Pangilinan J."/>
            <person name="Ruiz-Duenas F.J."/>
            <person name="Barrasa J.M."/>
            <person name="Sanchez-Garcia M."/>
            <person name="Camarero S."/>
            <person name="Miyauchi S."/>
            <person name="Serrano A."/>
            <person name="Linde D."/>
            <person name="Babiker R."/>
            <person name="Drula E."/>
            <person name="Ayuso-Fernandez I."/>
            <person name="Pacheco R."/>
            <person name="Padilla G."/>
            <person name="Ferreira P."/>
            <person name="Barriuso J."/>
            <person name="Kellner H."/>
            <person name="Castanera R."/>
            <person name="Alfaro M."/>
            <person name="Ramirez L."/>
            <person name="Pisabarro A.G."/>
            <person name="Kuo A."/>
            <person name="Tritt A."/>
            <person name="Lipzen A."/>
            <person name="He G."/>
            <person name="Yan M."/>
            <person name="Ng V."/>
            <person name="Cullen D."/>
            <person name="Martin F."/>
            <person name="Rosso M.-N."/>
            <person name="Henrissat B."/>
            <person name="Hibbett D."/>
            <person name="Martinez A.T."/>
            <person name="Grigoriev I.V."/>
        </authorList>
    </citation>
    <scope>NUCLEOTIDE SEQUENCE</scope>
    <source>
        <strain evidence="2">CIRM-BRFM 674</strain>
    </source>
</reference>
<name>A0A9P6CZ32_9AGAR</name>
<feature type="transmembrane region" description="Helical" evidence="1">
    <location>
        <begin position="164"/>
        <end position="186"/>
    </location>
</feature>
<dbReference type="PANTHER" id="PTHR42109">
    <property type="entry name" value="UNPLACED GENOMIC SCAFFOLD UM_SCAF_CONTIG_1.265, WHOLE GENOME SHOTGUN SEQUENCE"/>
    <property type="match status" value="1"/>
</dbReference>
<gene>
    <name evidence="2" type="ORF">BDN70DRAFT_944910</name>
</gene>
<keyword evidence="1" id="KW-0472">Membrane</keyword>